<keyword evidence="5 11" id="KW-0812">Transmembrane</keyword>
<protein>
    <submittedName>
        <fullName evidence="12">Uncharacterized protein</fullName>
    </submittedName>
</protein>
<evidence type="ECO:0000256" key="3">
    <source>
        <dbReference type="ARBA" id="ARBA00022543"/>
    </source>
</evidence>
<evidence type="ECO:0000256" key="10">
    <source>
        <dbReference type="ARBA" id="ARBA00023170"/>
    </source>
</evidence>
<comment type="similarity">
    <text evidence="2">Belongs to the archaeal/bacterial/fungal opsin family.</text>
</comment>
<dbReference type="GO" id="GO:0005886">
    <property type="term" value="C:plasma membrane"/>
    <property type="evidence" value="ECO:0007669"/>
    <property type="project" value="TreeGrafter"/>
</dbReference>
<dbReference type="GO" id="GO:0005783">
    <property type="term" value="C:endoplasmic reticulum"/>
    <property type="evidence" value="ECO:0007669"/>
    <property type="project" value="TreeGrafter"/>
</dbReference>
<evidence type="ECO:0000256" key="6">
    <source>
        <dbReference type="ARBA" id="ARBA00022925"/>
    </source>
</evidence>
<evidence type="ECO:0000256" key="11">
    <source>
        <dbReference type="SAM" id="Phobius"/>
    </source>
</evidence>
<feature type="transmembrane region" description="Helical" evidence="11">
    <location>
        <begin position="150"/>
        <end position="171"/>
    </location>
</feature>
<dbReference type="EMBL" id="CALTRL010000829">
    <property type="protein sequence ID" value="CAH7669862.1"/>
    <property type="molecule type" value="Genomic_DNA"/>
</dbReference>
<dbReference type="GO" id="GO:0009881">
    <property type="term" value="F:photoreceptor activity"/>
    <property type="evidence" value="ECO:0007669"/>
    <property type="project" value="UniProtKB-KW"/>
</dbReference>
<keyword evidence="10" id="KW-0675">Receptor</keyword>
<evidence type="ECO:0000256" key="9">
    <source>
        <dbReference type="ARBA" id="ARBA00023136"/>
    </source>
</evidence>
<gene>
    <name evidence="12" type="ORF">PPACK8108_LOCUS4510</name>
</gene>
<feature type="transmembrane region" description="Helical" evidence="11">
    <location>
        <begin position="183"/>
        <end position="206"/>
    </location>
</feature>
<keyword evidence="13" id="KW-1185">Reference proteome</keyword>
<keyword evidence="8" id="KW-0157">Chromophore</keyword>
<sequence length="238" mass="26334">MSSIPVTKVLWATFGLMVINNVSQLALTFRQATNNKLISHLTLTVSSLTLIVYYFILIDIDVEGQSILIRKGFMDSLISGISIQENIVLILNGVGMSLCGLLGTNRALITDFGLFYFIFICIIQRISVARELLTNGIRSSYRNSDRVGRFMSLMIASNVILTTGYLVIWTLSNKIEPFLQTTLLSILDLFSRTIFGTILLISLTTIPESNVVVSNWYHQAQIRNSIGGSALGIDEGQS</sequence>
<accession>A0AAV0AQS4</accession>
<proteinExistence type="inferred from homology"/>
<organism evidence="12 13">
    <name type="scientific">Phakopsora pachyrhizi</name>
    <name type="common">Asian soybean rust disease fungus</name>
    <dbReference type="NCBI Taxonomy" id="170000"/>
    <lineage>
        <taxon>Eukaryota</taxon>
        <taxon>Fungi</taxon>
        <taxon>Dikarya</taxon>
        <taxon>Basidiomycota</taxon>
        <taxon>Pucciniomycotina</taxon>
        <taxon>Pucciniomycetes</taxon>
        <taxon>Pucciniales</taxon>
        <taxon>Phakopsoraceae</taxon>
        <taxon>Phakopsora</taxon>
    </lineage>
</organism>
<dbReference type="InterPro" id="IPR001425">
    <property type="entry name" value="Arc/bac/fun_rhodopsins"/>
</dbReference>
<dbReference type="PANTHER" id="PTHR28286">
    <property type="match status" value="1"/>
</dbReference>
<reference evidence="12" key="1">
    <citation type="submission" date="2022-06" db="EMBL/GenBank/DDBJ databases">
        <authorList>
            <consortium name="SYNGENTA / RWTH Aachen University"/>
        </authorList>
    </citation>
    <scope>NUCLEOTIDE SEQUENCE</scope>
</reference>
<evidence type="ECO:0000256" key="8">
    <source>
        <dbReference type="ARBA" id="ARBA00022991"/>
    </source>
</evidence>
<dbReference type="Proteomes" id="UP001153365">
    <property type="component" value="Unassembled WGS sequence"/>
</dbReference>
<dbReference type="SUPFAM" id="SSF81321">
    <property type="entry name" value="Family A G protein-coupled receptor-like"/>
    <property type="match status" value="1"/>
</dbReference>
<evidence type="ECO:0000313" key="12">
    <source>
        <dbReference type="EMBL" id="CAH7669862.1"/>
    </source>
</evidence>
<comment type="subcellular location">
    <subcellularLocation>
        <location evidence="1">Membrane</location>
        <topology evidence="1">Multi-pass membrane protein</topology>
    </subcellularLocation>
</comment>
<dbReference type="Gene3D" id="1.20.1070.10">
    <property type="entry name" value="Rhodopsin 7-helix transmembrane proteins"/>
    <property type="match status" value="1"/>
</dbReference>
<keyword evidence="3" id="KW-0600">Photoreceptor protein</keyword>
<dbReference type="GO" id="GO:0007602">
    <property type="term" value="P:phototransduction"/>
    <property type="evidence" value="ECO:0007669"/>
    <property type="project" value="UniProtKB-KW"/>
</dbReference>
<feature type="transmembrane region" description="Helical" evidence="11">
    <location>
        <begin position="109"/>
        <end position="129"/>
    </location>
</feature>
<keyword evidence="9 11" id="KW-0472">Membrane</keyword>
<comment type="caution">
    <text evidence="12">The sequence shown here is derived from an EMBL/GenBank/DDBJ whole genome shotgun (WGS) entry which is preliminary data.</text>
</comment>
<dbReference type="SMART" id="SM01021">
    <property type="entry name" value="Bac_rhodopsin"/>
    <property type="match status" value="1"/>
</dbReference>
<dbReference type="PANTHER" id="PTHR28286:SF2">
    <property type="entry name" value="BACTERIORHODOPSIN _OPSIN, NOPA (EUROFUNG)"/>
    <property type="match status" value="1"/>
</dbReference>
<keyword evidence="7 11" id="KW-1133">Transmembrane helix</keyword>
<evidence type="ECO:0000256" key="4">
    <source>
        <dbReference type="ARBA" id="ARBA00022606"/>
    </source>
</evidence>
<keyword evidence="4" id="KW-0716">Sensory transduction</keyword>
<keyword evidence="6" id="KW-0681">Retinal protein</keyword>
<evidence type="ECO:0000256" key="5">
    <source>
        <dbReference type="ARBA" id="ARBA00022692"/>
    </source>
</evidence>
<name>A0AAV0AQS4_PHAPC</name>
<feature type="transmembrane region" description="Helical" evidence="11">
    <location>
        <begin position="38"/>
        <end position="56"/>
    </location>
</feature>
<evidence type="ECO:0000313" key="13">
    <source>
        <dbReference type="Proteomes" id="UP001153365"/>
    </source>
</evidence>
<evidence type="ECO:0000256" key="2">
    <source>
        <dbReference type="ARBA" id="ARBA00008130"/>
    </source>
</evidence>
<evidence type="ECO:0000256" key="1">
    <source>
        <dbReference type="ARBA" id="ARBA00004141"/>
    </source>
</evidence>
<evidence type="ECO:0000256" key="7">
    <source>
        <dbReference type="ARBA" id="ARBA00022989"/>
    </source>
</evidence>
<dbReference type="AlphaFoldDB" id="A0AAV0AQS4"/>